<dbReference type="NCBIfam" id="TIGR01994">
    <property type="entry name" value="SUF_scaf_2"/>
    <property type="match status" value="1"/>
</dbReference>
<comment type="similarity">
    <text evidence="1">Belongs to the NifU family.</text>
</comment>
<reference evidence="3" key="1">
    <citation type="submission" date="2020-04" db="EMBL/GenBank/DDBJ databases">
        <authorList>
            <person name="Zhang T."/>
        </authorList>
    </citation>
    <scope>NUCLEOTIDE SEQUENCE</scope>
    <source>
        <strain evidence="3">HKST-UBA02</strain>
    </source>
</reference>
<protein>
    <submittedName>
        <fullName evidence="3">SUF system NifU family Fe-S cluster assembly protein</fullName>
    </submittedName>
</protein>
<evidence type="ECO:0000259" key="2">
    <source>
        <dbReference type="Pfam" id="PF01592"/>
    </source>
</evidence>
<comment type="caution">
    <text evidence="3">The sequence shown here is derived from an EMBL/GenBank/DDBJ whole genome shotgun (WGS) entry which is preliminary data.</text>
</comment>
<accession>A0A956ND66</accession>
<dbReference type="AlphaFoldDB" id="A0A956ND66"/>
<evidence type="ECO:0000313" key="3">
    <source>
        <dbReference type="EMBL" id="MCA9755703.1"/>
    </source>
</evidence>
<dbReference type="SUPFAM" id="SSF82649">
    <property type="entry name" value="SufE/NifU"/>
    <property type="match status" value="1"/>
</dbReference>
<name>A0A956ND66_UNCEI</name>
<dbReference type="GO" id="GO:0051536">
    <property type="term" value="F:iron-sulfur cluster binding"/>
    <property type="evidence" value="ECO:0007669"/>
    <property type="project" value="InterPro"/>
</dbReference>
<organism evidence="3 4">
    <name type="scientific">Eiseniibacteriota bacterium</name>
    <dbReference type="NCBI Taxonomy" id="2212470"/>
    <lineage>
        <taxon>Bacteria</taxon>
        <taxon>Candidatus Eiseniibacteriota</taxon>
    </lineage>
</organism>
<dbReference type="FunFam" id="3.90.1010.10:FF:000002">
    <property type="entry name" value="Iron-sulfur cluster assembly scaffold protein NifU"/>
    <property type="match status" value="1"/>
</dbReference>
<dbReference type="InterPro" id="IPR002871">
    <property type="entry name" value="NIF_FeS_clus_asmbl_NifU_N"/>
</dbReference>
<feature type="domain" description="NIF system FeS cluster assembly NifU N-terminal" evidence="2">
    <location>
        <begin position="8"/>
        <end position="127"/>
    </location>
</feature>
<dbReference type="EMBL" id="JAGQHS010000030">
    <property type="protein sequence ID" value="MCA9755703.1"/>
    <property type="molecule type" value="Genomic_DNA"/>
</dbReference>
<sequence length="149" mass="16597">MSELRELYQELVLDHGKHPRNFHGMEDADRQSVGYNPLCGDKLTLYLKLEGDTVKDVSFQGAGCAISTASASLLTETLKGRTRAEVDQVIREFIHMLTEGSPDDDVEHLGKLVVFQGVREFPVRVKCATLAWRTLEAALHGQDEPVTTE</sequence>
<reference evidence="3" key="2">
    <citation type="journal article" date="2021" name="Microbiome">
        <title>Successional dynamics and alternative stable states in a saline activated sludge microbial community over 9 years.</title>
        <authorList>
            <person name="Wang Y."/>
            <person name="Ye J."/>
            <person name="Ju F."/>
            <person name="Liu L."/>
            <person name="Boyd J.A."/>
            <person name="Deng Y."/>
            <person name="Parks D.H."/>
            <person name="Jiang X."/>
            <person name="Yin X."/>
            <person name="Woodcroft B.J."/>
            <person name="Tyson G.W."/>
            <person name="Hugenholtz P."/>
            <person name="Polz M.F."/>
            <person name="Zhang T."/>
        </authorList>
    </citation>
    <scope>NUCLEOTIDE SEQUENCE</scope>
    <source>
        <strain evidence="3">HKST-UBA02</strain>
    </source>
</reference>
<dbReference type="Pfam" id="PF01592">
    <property type="entry name" value="NifU_N"/>
    <property type="match status" value="1"/>
</dbReference>
<dbReference type="CDD" id="cd06664">
    <property type="entry name" value="IscU_like"/>
    <property type="match status" value="1"/>
</dbReference>
<evidence type="ECO:0000313" key="4">
    <source>
        <dbReference type="Proteomes" id="UP000739538"/>
    </source>
</evidence>
<dbReference type="Proteomes" id="UP000739538">
    <property type="component" value="Unassembled WGS sequence"/>
</dbReference>
<proteinExistence type="inferred from homology"/>
<dbReference type="GO" id="GO:0016226">
    <property type="term" value="P:iron-sulfur cluster assembly"/>
    <property type="evidence" value="ECO:0007669"/>
    <property type="project" value="InterPro"/>
</dbReference>
<dbReference type="PANTHER" id="PTHR10093">
    <property type="entry name" value="IRON-SULFUR CLUSTER ASSEMBLY ENZYME NIFU HOMOLOG"/>
    <property type="match status" value="1"/>
</dbReference>
<evidence type="ECO:0000256" key="1">
    <source>
        <dbReference type="ARBA" id="ARBA00006420"/>
    </source>
</evidence>
<gene>
    <name evidence="3" type="ORF">KDA27_07875</name>
</gene>
<dbReference type="GO" id="GO:0005506">
    <property type="term" value="F:iron ion binding"/>
    <property type="evidence" value="ECO:0007669"/>
    <property type="project" value="InterPro"/>
</dbReference>
<dbReference type="Gene3D" id="3.90.1010.10">
    <property type="match status" value="1"/>
</dbReference>